<dbReference type="InterPro" id="IPR011012">
    <property type="entry name" value="Longin-like_dom_sf"/>
</dbReference>
<dbReference type="GO" id="GO:0006890">
    <property type="term" value="P:retrograde vesicle-mediated transport, Golgi to endoplasmic reticulum"/>
    <property type="evidence" value="ECO:0007669"/>
    <property type="project" value="InterPro"/>
</dbReference>
<dbReference type="InterPro" id="IPR010908">
    <property type="entry name" value="Longin_dom"/>
</dbReference>
<evidence type="ECO:0000256" key="2">
    <source>
        <dbReference type="ARBA" id="ARBA00004198"/>
    </source>
</evidence>
<keyword evidence="7" id="KW-0256">Endoplasmic reticulum</keyword>
<evidence type="ECO:0000256" key="14">
    <source>
        <dbReference type="ARBA" id="ARBA00024173"/>
    </source>
</evidence>
<feature type="domain" description="Longin" evidence="21">
    <location>
        <begin position="7"/>
        <end position="122"/>
    </location>
</feature>
<evidence type="ECO:0000259" key="22">
    <source>
        <dbReference type="PROSITE" id="PS50892"/>
    </source>
</evidence>
<evidence type="ECO:0000256" key="10">
    <source>
        <dbReference type="ARBA" id="ARBA00022989"/>
    </source>
</evidence>
<keyword evidence="11" id="KW-0333">Golgi apparatus</keyword>
<evidence type="ECO:0000259" key="21">
    <source>
        <dbReference type="PROSITE" id="PS50859"/>
    </source>
</evidence>
<evidence type="ECO:0000256" key="16">
    <source>
        <dbReference type="ARBA" id="ARBA00024188"/>
    </source>
</evidence>
<evidence type="ECO:0000256" key="6">
    <source>
        <dbReference type="ARBA" id="ARBA00022692"/>
    </source>
</evidence>
<dbReference type="SUPFAM" id="SSF58038">
    <property type="entry name" value="SNARE fusion complex"/>
    <property type="match status" value="1"/>
</dbReference>
<dbReference type="Proteomes" id="UP000594262">
    <property type="component" value="Unplaced"/>
</dbReference>
<name>A0A7M5V091_9CNID</name>
<dbReference type="PROSITE" id="PS50859">
    <property type="entry name" value="LONGIN"/>
    <property type="match status" value="1"/>
</dbReference>
<organism evidence="23 24">
    <name type="scientific">Clytia hemisphaerica</name>
    <dbReference type="NCBI Taxonomy" id="252671"/>
    <lineage>
        <taxon>Eukaryota</taxon>
        <taxon>Metazoa</taxon>
        <taxon>Cnidaria</taxon>
        <taxon>Hydrozoa</taxon>
        <taxon>Hydroidolina</taxon>
        <taxon>Leptothecata</taxon>
        <taxon>Obeliida</taxon>
        <taxon>Clytiidae</taxon>
        <taxon>Clytia</taxon>
    </lineage>
</organism>
<dbReference type="InterPro" id="IPR042855">
    <property type="entry name" value="V_SNARE_CC"/>
</dbReference>
<keyword evidence="24" id="KW-1185">Reference proteome</keyword>
<keyword evidence="5" id="KW-0813">Transport</keyword>
<dbReference type="GO" id="GO:0006888">
    <property type="term" value="P:endoplasmic reticulum to Golgi vesicle-mediated transport"/>
    <property type="evidence" value="ECO:0007669"/>
    <property type="project" value="InterPro"/>
</dbReference>
<evidence type="ECO:0000256" key="8">
    <source>
        <dbReference type="ARBA" id="ARBA00022892"/>
    </source>
</evidence>
<sequence length="220" mass="25572">MALLLTIIGRLVDGLPLAASMPSDEQGNRNIQEYQSQAKNLFKKLNERSPAKCSIESEPYIFHYSLDIHNGVCYLVMTEKTFSKRQAFSYLDDIQKEFALQYGGYVPTARRPYCFIEFDTYMQKAKKNFSDGRSGRNRNLGRLNDELQGVQKIMIQNIDDVLQRGENLSVLDDKAGQLRFQSEKYKKDAKFLNLRTVYAKYAVIGVLCLVFLIYIRYWWL</sequence>
<evidence type="ECO:0000256" key="12">
    <source>
        <dbReference type="ARBA" id="ARBA00023054"/>
    </source>
</evidence>
<keyword evidence="6 20" id="KW-0812">Transmembrane</keyword>
<comment type="subcellular location">
    <subcellularLocation>
        <location evidence="1">Endoplasmic reticulum membrane</location>
        <topology evidence="1">Single-pass type IV membrane protein</topology>
    </subcellularLocation>
    <subcellularLocation>
        <location evidence="15">Endoplasmic reticulum-Golgi intermediate compartment membrane</location>
    </subcellularLocation>
    <subcellularLocation>
        <location evidence="16">Golgi apparatus</location>
        <location evidence="16">cis-Golgi network membrane</location>
    </subcellularLocation>
    <subcellularLocation>
        <location evidence="2">Golgi apparatus</location>
        <location evidence="2">trans-Golgi network membrane</location>
    </subcellularLocation>
    <subcellularLocation>
        <location evidence="3">Melanosome</location>
    </subcellularLocation>
</comment>
<keyword evidence="12 19" id="KW-0175">Coiled coil</keyword>
<dbReference type="Gene3D" id="1.20.5.110">
    <property type="match status" value="1"/>
</dbReference>
<evidence type="ECO:0000256" key="17">
    <source>
        <dbReference type="ARBA" id="ARBA00024248"/>
    </source>
</evidence>
<reference evidence="23" key="1">
    <citation type="submission" date="2021-01" db="UniProtKB">
        <authorList>
            <consortium name="EnsemblMetazoa"/>
        </authorList>
    </citation>
    <scope>IDENTIFICATION</scope>
</reference>
<dbReference type="OrthoDB" id="1719357at2759"/>
<dbReference type="InterPro" id="IPR044565">
    <property type="entry name" value="Sec22"/>
</dbReference>
<evidence type="ECO:0000256" key="19">
    <source>
        <dbReference type="PROSITE-ProRule" id="PRU00290"/>
    </source>
</evidence>
<evidence type="ECO:0000256" key="4">
    <source>
        <dbReference type="ARBA" id="ARBA00008025"/>
    </source>
</evidence>
<dbReference type="CDD" id="cd14824">
    <property type="entry name" value="Longin"/>
    <property type="match status" value="1"/>
</dbReference>
<dbReference type="PANTHER" id="PTHR45837">
    <property type="entry name" value="VESICLE-TRAFFICKING PROTEIN SEC22B"/>
    <property type="match status" value="1"/>
</dbReference>
<dbReference type="PROSITE" id="PS50892">
    <property type="entry name" value="V_SNARE"/>
    <property type="match status" value="1"/>
</dbReference>
<feature type="domain" description="V-SNARE coiled-coil homology" evidence="22">
    <location>
        <begin position="139"/>
        <end position="199"/>
    </location>
</feature>
<evidence type="ECO:0000256" key="18">
    <source>
        <dbReference type="ARBA" id="ARBA00033315"/>
    </source>
</evidence>
<dbReference type="InterPro" id="IPR001388">
    <property type="entry name" value="Synaptobrevin-like"/>
</dbReference>
<proteinExistence type="inferred from homology"/>
<evidence type="ECO:0000256" key="11">
    <source>
        <dbReference type="ARBA" id="ARBA00023034"/>
    </source>
</evidence>
<evidence type="ECO:0000313" key="23">
    <source>
        <dbReference type="EnsemblMetazoa" id="CLYHEMP009002.1"/>
    </source>
</evidence>
<keyword evidence="9" id="KW-0653">Protein transport</keyword>
<dbReference type="PRINTS" id="PR00219">
    <property type="entry name" value="SYNAPTOBREVN"/>
</dbReference>
<dbReference type="GO" id="GO:0005484">
    <property type="term" value="F:SNAP receptor activity"/>
    <property type="evidence" value="ECO:0007669"/>
    <property type="project" value="InterPro"/>
</dbReference>
<comment type="similarity">
    <text evidence="4">Belongs to the synaptobrevin family.</text>
</comment>
<dbReference type="Pfam" id="PF00957">
    <property type="entry name" value="Synaptobrevin"/>
    <property type="match status" value="1"/>
</dbReference>
<dbReference type="GeneID" id="136811248"/>
<evidence type="ECO:0000256" key="13">
    <source>
        <dbReference type="ARBA" id="ARBA00023136"/>
    </source>
</evidence>
<accession>A0A7M5V091</accession>
<evidence type="ECO:0000256" key="7">
    <source>
        <dbReference type="ARBA" id="ARBA00022824"/>
    </source>
</evidence>
<protein>
    <recommendedName>
        <fullName evidence="17">Vesicle-trafficking protein SEC22b</fullName>
    </recommendedName>
    <alternativeName>
        <fullName evidence="18">SEC22 vesicle-trafficking protein homolog B</fullName>
    </alternativeName>
</protein>
<dbReference type="EnsemblMetazoa" id="CLYHEMT009002.1">
    <property type="protein sequence ID" value="CLYHEMP009002.1"/>
    <property type="gene ID" value="CLYHEMG009002"/>
</dbReference>
<keyword evidence="10 20" id="KW-1133">Transmembrane helix</keyword>
<evidence type="ECO:0000313" key="24">
    <source>
        <dbReference type="Proteomes" id="UP000594262"/>
    </source>
</evidence>
<dbReference type="GO" id="GO:0033116">
    <property type="term" value="C:endoplasmic reticulum-Golgi intermediate compartment membrane"/>
    <property type="evidence" value="ECO:0007669"/>
    <property type="project" value="UniProtKB-SubCell"/>
</dbReference>
<dbReference type="Gene3D" id="3.30.450.50">
    <property type="entry name" value="Longin domain"/>
    <property type="match status" value="1"/>
</dbReference>
<comment type="function">
    <text evidence="14">SNARE involved in targeting and fusion of ER-derived transport vesicles with the Golgi complex as well as Golgi-derived retrograde transport vesicles with the ER.</text>
</comment>
<keyword evidence="8" id="KW-0931">ER-Golgi transport</keyword>
<evidence type="ECO:0000256" key="5">
    <source>
        <dbReference type="ARBA" id="ARBA00022448"/>
    </source>
</evidence>
<dbReference type="SUPFAM" id="SSF64356">
    <property type="entry name" value="SNARE-like"/>
    <property type="match status" value="1"/>
</dbReference>
<dbReference type="GO" id="GO:0005789">
    <property type="term" value="C:endoplasmic reticulum membrane"/>
    <property type="evidence" value="ECO:0007669"/>
    <property type="project" value="UniProtKB-SubCell"/>
</dbReference>
<evidence type="ECO:0000256" key="1">
    <source>
        <dbReference type="ARBA" id="ARBA00004163"/>
    </source>
</evidence>
<feature type="transmembrane region" description="Helical" evidence="20">
    <location>
        <begin position="198"/>
        <end position="219"/>
    </location>
</feature>
<dbReference type="AlphaFoldDB" id="A0A7M5V091"/>
<dbReference type="Pfam" id="PF13774">
    <property type="entry name" value="Longin"/>
    <property type="match status" value="1"/>
</dbReference>
<dbReference type="GO" id="GO:0015031">
    <property type="term" value="P:protein transport"/>
    <property type="evidence" value="ECO:0007669"/>
    <property type="project" value="UniProtKB-KW"/>
</dbReference>
<dbReference type="SMART" id="SM01270">
    <property type="entry name" value="Longin"/>
    <property type="match status" value="1"/>
</dbReference>
<dbReference type="GO" id="GO:0005794">
    <property type="term" value="C:Golgi apparatus"/>
    <property type="evidence" value="ECO:0007669"/>
    <property type="project" value="UniProtKB-SubCell"/>
</dbReference>
<evidence type="ECO:0000256" key="20">
    <source>
        <dbReference type="SAM" id="Phobius"/>
    </source>
</evidence>
<evidence type="ECO:0000256" key="15">
    <source>
        <dbReference type="ARBA" id="ARBA00024187"/>
    </source>
</evidence>
<keyword evidence="13 20" id="KW-0472">Membrane</keyword>
<evidence type="ECO:0000256" key="9">
    <source>
        <dbReference type="ARBA" id="ARBA00022927"/>
    </source>
</evidence>
<evidence type="ECO:0000256" key="3">
    <source>
        <dbReference type="ARBA" id="ARBA00004223"/>
    </source>
</evidence>
<dbReference type="RefSeq" id="XP_066923966.1">
    <property type="nucleotide sequence ID" value="XM_067067865.1"/>
</dbReference>
<dbReference type="CDD" id="cd15866">
    <property type="entry name" value="R-SNARE_SEC22"/>
    <property type="match status" value="1"/>
</dbReference>